<dbReference type="AlphaFoldDB" id="A0A498HVD5"/>
<keyword evidence="9" id="KW-0472">Membrane</keyword>
<keyword evidence="6 8" id="KW-0503">Monooxygenase</keyword>
<dbReference type="SMR" id="A0A498HVD5"/>
<keyword evidence="9" id="KW-0812">Transmembrane</keyword>
<organism evidence="10 11">
    <name type="scientific">Malus domestica</name>
    <name type="common">Apple</name>
    <name type="synonym">Pyrus malus</name>
    <dbReference type="NCBI Taxonomy" id="3750"/>
    <lineage>
        <taxon>Eukaryota</taxon>
        <taxon>Viridiplantae</taxon>
        <taxon>Streptophyta</taxon>
        <taxon>Embryophyta</taxon>
        <taxon>Tracheophyta</taxon>
        <taxon>Spermatophyta</taxon>
        <taxon>Magnoliopsida</taxon>
        <taxon>eudicotyledons</taxon>
        <taxon>Gunneridae</taxon>
        <taxon>Pentapetalae</taxon>
        <taxon>rosids</taxon>
        <taxon>fabids</taxon>
        <taxon>Rosales</taxon>
        <taxon>Rosaceae</taxon>
        <taxon>Amygdaloideae</taxon>
        <taxon>Maleae</taxon>
        <taxon>Malus</taxon>
    </lineage>
</organism>
<evidence type="ECO:0008006" key="12">
    <source>
        <dbReference type="Google" id="ProtNLM"/>
    </source>
</evidence>
<feature type="binding site" description="axial binding residue" evidence="7">
    <location>
        <position position="462"/>
    </location>
    <ligand>
        <name>heme</name>
        <dbReference type="ChEBI" id="CHEBI:30413"/>
    </ligand>
    <ligandPart>
        <name>Fe</name>
        <dbReference type="ChEBI" id="CHEBI:18248"/>
    </ligandPart>
</feature>
<evidence type="ECO:0000313" key="10">
    <source>
        <dbReference type="EMBL" id="RXH73131.1"/>
    </source>
</evidence>
<dbReference type="GO" id="GO:0016705">
    <property type="term" value="F:oxidoreductase activity, acting on paired donors, with incorporation or reduction of molecular oxygen"/>
    <property type="evidence" value="ECO:0007669"/>
    <property type="project" value="InterPro"/>
</dbReference>
<dbReference type="PANTHER" id="PTHR47947:SF38">
    <property type="entry name" value="CYTOCHROME P450 CYP82D47-LIKE"/>
    <property type="match status" value="1"/>
</dbReference>
<evidence type="ECO:0000256" key="7">
    <source>
        <dbReference type="PIRSR" id="PIRSR602401-1"/>
    </source>
</evidence>
<evidence type="ECO:0000313" key="11">
    <source>
        <dbReference type="Proteomes" id="UP000290289"/>
    </source>
</evidence>
<sequence length="523" mass="58794">MEFHLPYQNTAIAGIFAILVLSYLIINRKSRAAASLPKAPKVVGGWPLLGHIHLLAGPELPHIVLGGLVDKYGPVFSINVGLNSALVVNCWEAAKECFTTNDLAVSSRPKIVGVEHLSYNGALVAYSPYGPYWREIRKITTHELLSNSRLELLKHVRVSEVEMSLKELYKLWIKRKGGSGEILVEMKEWFGDLTLNVVFRMVAGKRFFNVMNGSLSDEKKARRCQNVIRDMFHYIGLFVLGDAVPWLRWLDIGGHEKAMRRTAKELDSIVMEWLEEHKQRRTQGQEQDFMDVMLSVLNGADVVGFDADTVNKATCLAVIAGGSDTPMVTMTWALSLLLNNRHTLVKAQEELDKHVGRGRLVNESDISNLEYLQAIFKETLRMYPPAPLSGIRKFSEDCTIGGYHVPKDTWLMMNLWKIHSDPRVWVDPMEFKPERFLTTHKDIDVKGHNFELIPFGGGRRICPGMGFALQVIQLTLASFLHAYDISTPENAAVDMTGSLGLSNVKSTPLRVLVKPRLSENIYG</sequence>
<dbReference type="FunFam" id="1.10.630.10:FF:000026">
    <property type="entry name" value="Cytochrome P450 82C4"/>
    <property type="match status" value="1"/>
</dbReference>
<keyword evidence="4 8" id="KW-0560">Oxidoreductase</keyword>
<keyword evidence="9" id="KW-1133">Transmembrane helix</keyword>
<gene>
    <name evidence="10" type="ORF">DVH24_012815</name>
</gene>
<feature type="transmembrane region" description="Helical" evidence="9">
    <location>
        <begin position="6"/>
        <end position="26"/>
    </location>
</feature>
<reference evidence="10 11" key="1">
    <citation type="submission" date="2018-10" db="EMBL/GenBank/DDBJ databases">
        <title>A high-quality apple genome assembly.</title>
        <authorList>
            <person name="Hu J."/>
        </authorList>
    </citation>
    <scope>NUCLEOTIDE SEQUENCE [LARGE SCALE GENOMIC DNA]</scope>
    <source>
        <strain evidence="11">cv. HFTH1</strain>
        <tissue evidence="10">Young leaf</tissue>
    </source>
</reference>
<dbReference type="GO" id="GO:0005506">
    <property type="term" value="F:iron ion binding"/>
    <property type="evidence" value="ECO:0007669"/>
    <property type="project" value="InterPro"/>
</dbReference>
<dbReference type="GO" id="GO:0020037">
    <property type="term" value="F:heme binding"/>
    <property type="evidence" value="ECO:0007669"/>
    <property type="project" value="InterPro"/>
</dbReference>
<evidence type="ECO:0000256" key="6">
    <source>
        <dbReference type="ARBA" id="ARBA00023033"/>
    </source>
</evidence>
<comment type="cofactor">
    <cofactor evidence="7">
        <name>heme</name>
        <dbReference type="ChEBI" id="CHEBI:30413"/>
    </cofactor>
</comment>
<dbReference type="CDD" id="cd20654">
    <property type="entry name" value="CYP82"/>
    <property type="match status" value="1"/>
</dbReference>
<keyword evidence="3 7" id="KW-0479">Metal-binding</keyword>
<dbReference type="PRINTS" id="PR00463">
    <property type="entry name" value="EP450I"/>
</dbReference>
<dbReference type="Pfam" id="PF00067">
    <property type="entry name" value="p450"/>
    <property type="match status" value="1"/>
</dbReference>
<dbReference type="SUPFAM" id="SSF48264">
    <property type="entry name" value="Cytochrome P450"/>
    <property type="match status" value="1"/>
</dbReference>
<evidence type="ECO:0000256" key="4">
    <source>
        <dbReference type="ARBA" id="ARBA00023002"/>
    </source>
</evidence>
<comment type="similarity">
    <text evidence="1 8">Belongs to the cytochrome P450 family.</text>
</comment>
<evidence type="ECO:0000256" key="5">
    <source>
        <dbReference type="ARBA" id="ARBA00023004"/>
    </source>
</evidence>
<dbReference type="InterPro" id="IPR001128">
    <property type="entry name" value="Cyt_P450"/>
</dbReference>
<dbReference type="PANTHER" id="PTHR47947">
    <property type="entry name" value="CYTOCHROME P450 82C3-RELATED"/>
    <property type="match status" value="1"/>
</dbReference>
<evidence type="ECO:0000256" key="3">
    <source>
        <dbReference type="ARBA" id="ARBA00022723"/>
    </source>
</evidence>
<dbReference type="Gene3D" id="1.10.630.10">
    <property type="entry name" value="Cytochrome P450"/>
    <property type="match status" value="1"/>
</dbReference>
<evidence type="ECO:0000256" key="8">
    <source>
        <dbReference type="RuleBase" id="RU000461"/>
    </source>
</evidence>
<keyword evidence="11" id="KW-1185">Reference proteome</keyword>
<dbReference type="InterPro" id="IPR036396">
    <property type="entry name" value="Cyt_P450_sf"/>
</dbReference>
<comment type="caution">
    <text evidence="10">The sequence shown here is derived from an EMBL/GenBank/DDBJ whole genome shotgun (WGS) entry which is preliminary data.</text>
</comment>
<name>A0A498HVD5_MALDO</name>
<evidence type="ECO:0000256" key="9">
    <source>
        <dbReference type="SAM" id="Phobius"/>
    </source>
</evidence>
<keyword evidence="5 7" id="KW-0408">Iron</keyword>
<proteinExistence type="inferred from homology"/>
<evidence type="ECO:0000256" key="1">
    <source>
        <dbReference type="ARBA" id="ARBA00010617"/>
    </source>
</evidence>
<keyword evidence="2 7" id="KW-0349">Heme</keyword>
<dbReference type="InterPro" id="IPR017972">
    <property type="entry name" value="Cyt_P450_CS"/>
</dbReference>
<evidence type="ECO:0000256" key="2">
    <source>
        <dbReference type="ARBA" id="ARBA00022617"/>
    </source>
</evidence>
<dbReference type="STRING" id="3750.A0A498HVD5"/>
<dbReference type="PROSITE" id="PS00086">
    <property type="entry name" value="CYTOCHROME_P450"/>
    <property type="match status" value="1"/>
</dbReference>
<dbReference type="GO" id="GO:0004497">
    <property type="term" value="F:monooxygenase activity"/>
    <property type="evidence" value="ECO:0007669"/>
    <property type="project" value="UniProtKB-KW"/>
</dbReference>
<dbReference type="InterPro" id="IPR050651">
    <property type="entry name" value="Plant_Cytochrome_P450_Monoox"/>
</dbReference>
<dbReference type="PRINTS" id="PR00385">
    <property type="entry name" value="P450"/>
</dbReference>
<dbReference type="Proteomes" id="UP000290289">
    <property type="component" value="Chromosome 15"/>
</dbReference>
<protein>
    <recommendedName>
        <fullName evidence="12">Cytochrome P450</fullName>
    </recommendedName>
</protein>
<dbReference type="EMBL" id="RDQH01000341">
    <property type="protein sequence ID" value="RXH73131.1"/>
    <property type="molecule type" value="Genomic_DNA"/>
</dbReference>
<dbReference type="InterPro" id="IPR002401">
    <property type="entry name" value="Cyt_P450_E_grp-I"/>
</dbReference>
<accession>A0A498HVD5</accession>